<gene>
    <name evidence="1" type="ORF">LTR09_012888</name>
</gene>
<proteinExistence type="predicted"/>
<sequence length="174" mass="19161">MPYLKSFFTAGVAGNADSLDDETDPYFVELLSFFAFLDPDDIFLELFCPDTGSLTTHGENTKDDWRDIIAVGVPLEDVLDEALEALTTHTLTQWKGEQGGYSMHKLVHAWGFDRLEAEEQGTVQLEQSRMLDTGRAGRATQSSCEKSNHAAHLVKRGTTAGMARDVTTGAEEQS</sequence>
<evidence type="ECO:0000313" key="2">
    <source>
        <dbReference type="Proteomes" id="UP001271007"/>
    </source>
</evidence>
<dbReference type="Proteomes" id="UP001271007">
    <property type="component" value="Unassembled WGS sequence"/>
</dbReference>
<organism evidence="1 2">
    <name type="scientific">Extremus antarcticus</name>
    <dbReference type="NCBI Taxonomy" id="702011"/>
    <lineage>
        <taxon>Eukaryota</taxon>
        <taxon>Fungi</taxon>
        <taxon>Dikarya</taxon>
        <taxon>Ascomycota</taxon>
        <taxon>Pezizomycotina</taxon>
        <taxon>Dothideomycetes</taxon>
        <taxon>Dothideomycetidae</taxon>
        <taxon>Mycosphaerellales</taxon>
        <taxon>Extremaceae</taxon>
        <taxon>Extremus</taxon>
    </lineage>
</organism>
<keyword evidence="2" id="KW-1185">Reference proteome</keyword>
<accession>A0AAJ0D4J7</accession>
<name>A0AAJ0D4J7_9PEZI</name>
<comment type="caution">
    <text evidence="1">The sequence shown here is derived from an EMBL/GenBank/DDBJ whole genome shotgun (WGS) entry which is preliminary data.</text>
</comment>
<dbReference type="EMBL" id="JAWDJX010000208">
    <property type="protein sequence ID" value="KAK3045535.1"/>
    <property type="molecule type" value="Genomic_DNA"/>
</dbReference>
<reference evidence="1" key="1">
    <citation type="submission" date="2023-04" db="EMBL/GenBank/DDBJ databases">
        <title>Black Yeasts Isolated from many extreme environments.</title>
        <authorList>
            <person name="Coleine C."/>
            <person name="Stajich J.E."/>
            <person name="Selbmann L."/>
        </authorList>
    </citation>
    <scope>NUCLEOTIDE SEQUENCE</scope>
    <source>
        <strain evidence="1">CCFEE 5312</strain>
    </source>
</reference>
<evidence type="ECO:0000313" key="1">
    <source>
        <dbReference type="EMBL" id="KAK3045535.1"/>
    </source>
</evidence>
<dbReference type="AlphaFoldDB" id="A0AAJ0D4J7"/>
<protein>
    <submittedName>
        <fullName evidence="1">Uncharacterized protein</fullName>
    </submittedName>
</protein>